<dbReference type="Gene3D" id="3.90.550.10">
    <property type="entry name" value="Spore Coat Polysaccharide Biosynthesis Protein SpsA, Chain A"/>
    <property type="match status" value="1"/>
</dbReference>
<gene>
    <name evidence="3" type="ORF">GCM10025782_01080</name>
</gene>
<evidence type="ECO:0000313" key="4">
    <source>
        <dbReference type="Proteomes" id="UP001500556"/>
    </source>
</evidence>
<reference evidence="4" key="1">
    <citation type="journal article" date="2019" name="Int. J. Syst. Evol. Microbiol.">
        <title>The Global Catalogue of Microorganisms (GCM) 10K type strain sequencing project: providing services to taxonomists for standard genome sequencing and annotation.</title>
        <authorList>
            <consortium name="The Broad Institute Genomics Platform"/>
            <consortium name="The Broad Institute Genome Sequencing Center for Infectious Disease"/>
            <person name="Wu L."/>
            <person name="Ma J."/>
        </authorList>
    </citation>
    <scope>NUCLEOTIDE SEQUENCE [LARGE SCALE GENOMIC DNA]</scope>
    <source>
        <strain evidence="4">JCM 18961</strain>
    </source>
</reference>
<dbReference type="InterPro" id="IPR029044">
    <property type="entry name" value="Nucleotide-diphossugar_trans"/>
</dbReference>
<comment type="caution">
    <text evidence="3">The sequence shown here is derived from an EMBL/GenBank/DDBJ whole genome shotgun (WGS) entry which is preliminary data.</text>
</comment>
<evidence type="ECO:0000313" key="3">
    <source>
        <dbReference type="EMBL" id="GAA4708873.1"/>
    </source>
</evidence>
<proteinExistence type="predicted"/>
<keyword evidence="4" id="KW-1185">Reference proteome</keyword>
<sequence>MGPRGVPTTGEEVGTPPGPRSVAGLLLAAGGGRRMGGPKALLDDPSGGTFLERGLRVLRASGCDPVVVVLGAGAPEAQPLATGADTVVVAHDWAQGQSASLRAGLEAVSASAADAVVVLLVDLPDVGPDVVRRVLAATDGGGPASLARAAYAGVPGHPVVIGRDHWAGVLDVLEGDRGARDYLAAHPHATVECGDLAGGEDADTPADLG</sequence>
<dbReference type="EMBL" id="BAABLO010000001">
    <property type="protein sequence ID" value="GAA4708873.1"/>
    <property type="molecule type" value="Genomic_DNA"/>
</dbReference>
<feature type="region of interest" description="Disordered" evidence="1">
    <location>
        <begin position="1"/>
        <end position="22"/>
    </location>
</feature>
<dbReference type="SUPFAM" id="SSF53448">
    <property type="entry name" value="Nucleotide-diphospho-sugar transferases"/>
    <property type="match status" value="1"/>
</dbReference>
<dbReference type="InterPro" id="IPR025877">
    <property type="entry name" value="MobA-like_NTP_Trfase"/>
</dbReference>
<organism evidence="3 4">
    <name type="scientific">Pedococcus ginsenosidimutans</name>
    <dbReference type="NCBI Taxonomy" id="490570"/>
    <lineage>
        <taxon>Bacteria</taxon>
        <taxon>Bacillati</taxon>
        <taxon>Actinomycetota</taxon>
        <taxon>Actinomycetes</taxon>
        <taxon>Micrococcales</taxon>
        <taxon>Intrasporangiaceae</taxon>
        <taxon>Pedococcus</taxon>
    </lineage>
</organism>
<dbReference type="Pfam" id="PF12804">
    <property type="entry name" value="NTP_transf_3"/>
    <property type="match status" value="1"/>
</dbReference>
<protein>
    <submittedName>
        <fullName evidence="3">Nucleotidyltransferase family protein</fullName>
    </submittedName>
</protein>
<dbReference type="PANTHER" id="PTHR43777">
    <property type="entry name" value="MOLYBDENUM COFACTOR CYTIDYLYLTRANSFERASE"/>
    <property type="match status" value="1"/>
</dbReference>
<accession>A0ABP8XMN2</accession>
<dbReference type="PANTHER" id="PTHR43777:SF1">
    <property type="entry name" value="MOLYBDENUM COFACTOR CYTIDYLYLTRANSFERASE"/>
    <property type="match status" value="1"/>
</dbReference>
<evidence type="ECO:0000256" key="1">
    <source>
        <dbReference type="SAM" id="MobiDB-lite"/>
    </source>
</evidence>
<feature type="domain" description="MobA-like NTP transferase" evidence="2">
    <location>
        <begin position="24"/>
        <end position="187"/>
    </location>
</feature>
<dbReference type="CDD" id="cd04182">
    <property type="entry name" value="GT_2_like_f"/>
    <property type="match status" value="1"/>
</dbReference>
<evidence type="ECO:0000259" key="2">
    <source>
        <dbReference type="Pfam" id="PF12804"/>
    </source>
</evidence>
<dbReference type="Proteomes" id="UP001500556">
    <property type="component" value="Unassembled WGS sequence"/>
</dbReference>
<name>A0ABP8XMN2_9MICO</name>